<dbReference type="EMBL" id="CP053452">
    <property type="protein sequence ID" value="QJW97244.1"/>
    <property type="molecule type" value="Genomic_DNA"/>
</dbReference>
<keyword evidence="2" id="KW-1185">Reference proteome</keyword>
<protein>
    <submittedName>
        <fullName evidence="1">Uncharacterized protein</fullName>
    </submittedName>
</protein>
<dbReference type="RefSeq" id="WP_171472657.1">
    <property type="nucleotide sequence ID" value="NZ_CP053452.2"/>
</dbReference>
<sequence length="138" mass="15738">MKNEDGIMIRYMGADHARRFVLQRGDDKYWTGDGWSKILDTAKIFTAYRQAQKEYATLQYQKHRGKAVRTFKVEATVTLVADEVETISPAALVVYLAEALRLDIDNSIFGDGPVPGSLVKARLWLKTLTETEPRRKVF</sequence>
<dbReference type="KEGG" id="ftj:FTUN_4814"/>
<evidence type="ECO:0000313" key="1">
    <source>
        <dbReference type="EMBL" id="QJW97244.1"/>
    </source>
</evidence>
<proteinExistence type="predicted"/>
<organism evidence="1 2">
    <name type="scientific">Frigoriglobus tundricola</name>
    <dbReference type="NCBI Taxonomy" id="2774151"/>
    <lineage>
        <taxon>Bacteria</taxon>
        <taxon>Pseudomonadati</taxon>
        <taxon>Planctomycetota</taxon>
        <taxon>Planctomycetia</taxon>
        <taxon>Gemmatales</taxon>
        <taxon>Gemmataceae</taxon>
        <taxon>Frigoriglobus</taxon>
    </lineage>
</organism>
<accession>A0A6M5YUX2</accession>
<dbReference type="AlphaFoldDB" id="A0A6M5YUX2"/>
<evidence type="ECO:0000313" key="2">
    <source>
        <dbReference type="Proteomes" id="UP000503447"/>
    </source>
</evidence>
<gene>
    <name evidence="1" type="ORF">FTUN_4814</name>
</gene>
<name>A0A6M5YUX2_9BACT</name>
<dbReference type="Proteomes" id="UP000503447">
    <property type="component" value="Chromosome"/>
</dbReference>
<reference evidence="2" key="1">
    <citation type="submission" date="2020-05" db="EMBL/GenBank/DDBJ databases">
        <title>Frigoriglobus tundricola gen. nov., sp. nov., a psychrotolerant cellulolytic planctomycete of the family Gemmataceae with two divergent copies of 16S rRNA gene.</title>
        <authorList>
            <person name="Kulichevskaya I.S."/>
            <person name="Ivanova A.A."/>
            <person name="Naumoff D.G."/>
            <person name="Beletsky A.V."/>
            <person name="Rijpstra W.I.C."/>
            <person name="Sinninghe Damste J.S."/>
            <person name="Mardanov A.V."/>
            <person name="Ravin N.V."/>
            <person name="Dedysh S.N."/>
        </authorList>
    </citation>
    <scope>NUCLEOTIDE SEQUENCE [LARGE SCALE GENOMIC DNA]</scope>
    <source>
        <strain evidence="2">PL17</strain>
    </source>
</reference>